<dbReference type="SUPFAM" id="SSF56112">
    <property type="entry name" value="Protein kinase-like (PK-like)"/>
    <property type="match status" value="1"/>
</dbReference>
<evidence type="ECO:0000313" key="2">
    <source>
        <dbReference type="EMBL" id="KAL0275911.1"/>
    </source>
</evidence>
<feature type="domain" description="CHK kinase-like" evidence="1">
    <location>
        <begin position="105"/>
        <end position="299"/>
    </location>
</feature>
<dbReference type="EMBL" id="JARGDH010000002">
    <property type="protein sequence ID" value="KAL0275911.1"/>
    <property type="molecule type" value="Genomic_DNA"/>
</dbReference>
<dbReference type="Gene3D" id="3.90.1200.10">
    <property type="match status" value="1"/>
</dbReference>
<dbReference type="InterPro" id="IPR004119">
    <property type="entry name" value="EcKL"/>
</dbReference>
<organism evidence="2">
    <name type="scientific">Menopon gallinae</name>
    <name type="common">poultry shaft louse</name>
    <dbReference type="NCBI Taxonomy" id="328185"/>
    <lineage>
        <taxon>Eukaryota</taxon>
        <taxon>Metazoa</taxon>
        <taxon>Ecdysozoa</taxon>
        <taxon>Arthropoda</taxon>
        <taxon>Hexapoda</taxon>
        <taxon>Insecta</taxon>
        <taxon>Pterygota</taxon>
        <taxon>Neoptera</taxon>
        <taxon>Paraneoptera</taxon>
        <taxon>Psocodea</taxon>
        <taxon>Troctomorpha</taxon>
        <taxon>Phthiraptera</taxon>
        <taxon>Amblycera</taxon>
        <taxon>Menoponidae</taxon>
        <taxon>Menopon</taxon>
    </lineage>
</organism>
<sequence>MKLSQGCPTGENFVGEVLRVFVEGHAEEPGEEESEFTESFIVKRIPDPGSFGHTIFNLRRIFENEIAGYEAVVGNFEDFANRKKSPRNWKGTCFAKYYGSAYDIIALEDLKPKGYQMGNRVQGFNVQECLLVLEKLSYFHAVSVSMKSVDGGRFGDVAARLREPFFTEETELGKFWENAVKLAVRSLEDRKDHRLEAPLAVMKSYLGSVFSGMSEVIAPREPFDVICHGDLWINNILIRYVDGVAVDARMVDLQSMKHGSCVLDLMYFLFTSLEVGLLRPNIKELINFYYIYLAFHVRSLGSTMPFSFPDLMAEMRRRIRYGICVASLMYTVVTKNGSETSEEATEIPSEDVFEMEYRSLNDLYHRRIYNLIMALTDLQLI</sequence>
<gene>
    <name evidence="2" type="ORF">PYX00_003630</name>
</gene>
<dbReference type="InterPro" id="IPR015897">
    <property type="entry name" value="CHK_kinase-like"/>
</dbReference>
<protein>
    <recommendedName>
        <fullName evidence="1">CHK kinase-like domain-containing protein</fullName>
    </recommendedName>
</protein>
<dbReference type="Pfam" id="PF02958">
    <property type="entry name" value="EcKL"/>
    <property type="match status" value="1"/>
</dbReference>
<evidence type="ECO:0000259" key="1">
    <source>
        <dbReference type="SMART" id="SM00587"/>
    </source>
</evidence>
<reference evidence="2" key="1">
    <citation type="journal article" date="2024" name="Gigascience">
        <title>Chromosome-level genome of the poultry shaft louse Menopon gallinae provides insight into the host-switching and adaptive evolution of parasitic lice.</title>
        <authorList>
            <person name="Xu Y."/>
            <person name="Ma L."/>
            <person name="Liu S."/>
            <person name="Liang Y."/>
            <person name="Liu Q."/>
            <person name="He Z."/>
            <person name="Tian L."/>
            <person name="Duan Y."/>
            <person name="Cai W."/>
            <person name="Li H."/>
            <person name="Song F."/>
        </authorList>
    </citation>
    <scope>NUCLEOTIDE SEQUENCE</scope>
    <source>
        <strain evidence="2">Cailab_2023a</strain>
    </source>
</reference>
<dbReference type="PANTHER" id="PTHR11012:SF47">
    <property type="entry name" value="GH22833P"/>
    <property type="match status" value="1"/>
</dbReference>
<accession>A0AAW2I1V9</accession>
<dbReference type="InterPro" id="IPR011009">
    <property type="entry name" value="Kinase-like_dom_sf"/>
</dbReference>
<proteinExistence type="predicted"/>
<dbReference type="AlphaFoldDB" id="A0AAW2I1V9"/>
<comment type="caution">
    <text evidence="2">The sequence shown here is derived from an EMBL/GenBank/DDBJ whole genome shotgun (WGS) entry which is preliminary data.</text>
</comment>
<dbReference type="SMART" id="SM00587">
    <property type="entry name" value="CHK"/>
    <property type="match status" value="1"/>
</dbReference>
<dbReference type="PANTHER" id="PTHR11012">
    <property type="entry name" value="PROTEIN KINASE-LIKE DOMAIN-CONTAINING"/>
    <property type="match status" value="1"/>
</dbReference>
<name>A0AAW2I1V9_9NEOP</name>